<dbReference type="Pfam" id="PF12833">
    <property type="entry name" value="HTH_18"/>
    <property type="match status" value="1"/>
</dbReference>
<reference evidence="6 7" key="1">
    <citation type="submission" date="2019-05" db="EMBL/GenBank/DDBJ databases">
        <title>We sequenced the genome of Paenibacillus hemerocallicola KCTC 33185 for further insight into its adaptation and study the phylogeny of Paenibacillus.</title>
        <authorList>
            <person name="Narsing Rao M.P."/>
        </authorList>
    </citation>
    <scope>NUCLEOTIDE SEQUENCE [LARGE SCALE GENOMIC DNA]</scope>
    <source>
        <strain evidence="6 7">KCTC 33185</strain>
    </source>
</reference>
<keyword evidence="2" id="KW-0238">DNA-binding</keyword>
<dbReference type="InterPro" id="IPR018060">
    <property type="entry name" value="HTH_AraC"/>
</dbReference>
<name>A0A5C4T7W6_9BACL</name>
<evidence type="ECO:0000256" key="1">
    <source>
        <dbReference type="ARBA" id="ARBA00023015"/>
    </source>
</evidence>
<dbReference type="PROSITE" id="PS01124">
    <property type="entry name" value="HTH_ARAC_FAMILY_2"/>
    <property type="match status" value="1"/>
</dbReference>
<dbReference type="PANTHER" id="PTHR46796:SF6">
    <property type="entry name" value="ARAC SUBFAMILY"/>
    <property type="match status" value="1"/>
</dbReference>
<dbReference type="GO" id="GO:0003700">
    <property type="term" value="F:DNA-binding transcription factor activity"/>
    <property type="evidence" value="ECO:0007669"/>
    <property type="project" value="InterPro"/>
</dbReference>
<dbReference type="InterPro" id="IPR014710">
    <property type="entry name" value="RmlC-like_jellyroll"/>
</dbReference>
<keyword evidence="1" id="KW-0805">Transcription regulation</keyword>
<dbReference type="InterPro" id="IPR037923">
    <property type="entry name" value="HTH-like"/>
</dbReference>
<gene>
    <name evidence="6" type="ORF">FE784_16480</name>
</gene>
<evidence type="ECO:0000313" key="7">
    <source>
        <dbReference type="Proteomes" id="UP000307943"/>
    </source>
</evidence>
<dbReference type="InterPro" id="IPR003313">
    <property type="entry name" value="AraC-bd"/>
</dbReference>
<keyword evidence="7" id="KW-1185">Reference proteome</keyword>
<dbReference type="EMBL" id="VDCQ01000021">
    <property type="protein sequence ID" value="TNJ65193.1"/>
    <property type="molecule type" value="Genomic_DNA"/>
</dbReference>
<keyword evidence="4" id="KW-0804">Transcription</keyword>
<dbReference type="PROSITE" id="PS00041">
    <property type="entry name" value="HTH_ARAC_FAMILY_1"/>
    <property type="match status" value="1"/>
</dbReference>
<dbReference type="PRINTS" id="PR00032">
    <property type="entry name" value="HTHARAC"/>
</dbReference>
<dbReference type="InterPro" id="IPR009057">
    <property type="entry name" value="Homeodomain-like_sf"/>
</dbReference>
<dbReference type="Gene3D" id="1.10.10.60">
    <property type="entry name" value="Homeodomain-like"/>
    <property type="match status" value="2"/>
</dbReference>
<dbReference type="SUPFAM" id="SSF46689">
    <property type="entry name" value="Homeodomain-like"/>
    <property type="match status" value="2"/>
</dbReference>
<dbReference type="AlphaFoldDB" id="A0A5C4T7W6"/>
<evidence type="ECO:0000259" key="5">
    <source>
        <dbReference type="PROSITE" id="PS01124"/>
    </source>
</evidence>
<dbReference type="PANTHER" id="PTHR46796">
    <property type="entry name" value="HTH-TYPE TRANSCRIPTIONAL ACTIVATOR RHAS-RELATED"/>
    <property type="match status" value="1"/>
</dbReference>
<protein>
    <submittedName>
        <fullName evidence="6">AraC family transcriptional regulator</fullName>
    </submittedName>
</protein>
<dbReference type="Proteomes" id="UP000307943">
    <property type="component" value="Unassembled WGS sequence"/>
</dbReference>
<dbReference type="Pfam" id="PF02311">
    <property type="entry name" value="AraC_binding"/>
    <property type="match status" value="1"/>
</dbReference>
<dbReference type="Gene3D" id="2.60.120.10">
    <property type="entry name" value="Jelly Rolls"/>
    <property type="match status" value="1"/>
</dbReference>
<dbReference type="GO" id="GO:0043565">
    <property type="term" value="F:sequence-specific DNA binding"/>
    <property type="evidence" value="ECO:0007669"/>
    <property type="project" value="InterPro"/>
</dbReference>
<proteinExistence type="predicted"/>
<accession>A0A5C4T7W6</accession>
<comment type="caution">
    <text evidence="6">The sequence shown here is derived from an EMBL/GenBank/DDBJ whole genome shotgun (WGS) entry which is preliminary data.</text>
</comment>
<dbReference type="SUPFAM" id="SSF51215">
    <property type="entry name" value="Regulatory protein AraC"/>
    <property type="match status" value="1"/>
</dbReference>
<evidence type="ECO:0000256" key="4">
    <source>
        <dbReference type="ARBA" id="ARBA00023163"/>
    </source>
</evidence>
<evidence type="ECO:0000313" key="6">
    <source>
        <dbReference type="EMBL" id="TNJ65193.1"/>
    </source>
</evidence>
<dbReference type="InterPro" id="IPR050204">
    <property type="entry name" value="AraC_XylS_family_regulators"/>
</dbReference>
<sequence>MMGRREGLSSFRTGSGKGTLAMELDRSLINELPAWNDSVKKWLEDFPVYLRHDFLSTHNHKLHVQPGIELNLTLEGQGTFVVDKNILRQSPGQLLIFPGKLPHQVYIDPSRSYTRMVVLIDERRLSSLLPNPDFCLFPDSSCHQIKLQPDTYLSIKQLLFVMHREMKEQQAGWQQMIVAGLLNLAVIIRRGLESEPDRTAALRSPRRMYGEEPISRLCAYIDTHLHEDLSLKNMAGLFHLSPDHLIRTFKREKGMTYHKYVLLQRIFESKRLLLQHPEMTLTDIAYQIGFASSSQFSKTFKSAVGQTPSEFRSQSHPPSFDNGF</sequence>
<dbReference type="OrthoDB" id="8737373at2"/>
<dbReference type="InterPro" id="IPR020449">
    <property type="entry name" value="Tscrpt_reg_AraC-type_HTH"/>
</dbReference>
<evidence type="ECO:0000256" key="2">
    <source>
        <dbReference type="ARBA" id="ARBA00023125"/>
    </source>
</evidence>
<dbReference type="InterPro" id="IPR018062">
    <property type="entry name" value="HTH_AraC-typ_CS"/>
</dbReference>
<dbReference type="SMART" id="SM00342">
    <property type="entry name" value="HTH_ARAC"/>
    <property type="match status" value="1"/>
</dbReference>
<organism evidence="6 7">
    <name type="scientific">Paenibacillus hemerocallicola</name>
    <dbReference type="NCBI Taxonomy" id="1172614"/>
    <lineage>
        <taxon>Bacteria</taxon>
        <taxon>Bacillati</taxon>
        <taxon>Bacillota</taxon>
        <taxon>Bacilli</taxon>
        <taxon>Bacillales</taxon>
        <taxon>Paenibacillaceae</taxon>
        <taxon>Paenibacillus</taxon>
    </lineage>
</organism>
<keyword evidence="3" id="KW-0010">Activator</keyword>
<evidence type="ECO:0000256" key="3">
    <source>
        <dbReference type="ARBA" id="ARBA00023159"/>
    </source>
</evidence>
<feature type="domain" description="HTH araC/xylS-type" evidence="5">
    <location>
        <begin position="215"/>
        <end position="314"/>
    </location>
</feature>